<dbReference type="InterPro" id="IPR012676">
    <property type="entry name" value="TGS-like"/>
</dbReference>
<evidence type="ECO:0000313" key="7">
    <source>
        <dbReference type="EMBL" id="ASV77086.1"/>
    </source>
</evidence>
<keyword evidence="5" id="KW-0460">Magnesium</keyword>
<dbReference type="Gene3D" id="3.10.20.30">
    <property type="match status" value="1"/>
</dbReference>
<protein>
    <submittedName>
        <fullName evidence="7">GTP-binding and nucleic acid-binding protein YchF</fullName>
    </submittedName>
</protein>
<dbReference type="GO" id="GO:0046872">
    <property type="term" value="F:metal ion binding"/>
    <property type="evidence" value="ECO:0007669"/>
    <property type="project" value="UniProtKB-KW"/>
</dbReference>
<dbReference type="GO" id="GO:0016887">
    <property type="term" value="F:ATP hydrolysis activity"/>
    <property type="evidence" value="ECO:0007669"/>
    <property type="project" value="TreeGrafter"/>
</dbReference>
<gene>
    <name evidence="7" type="ORF">THTE_4485</name>
</gene>
<feature type="domain" description="TGS" evidence="6">
    <location>
        <begin position="258"/>
        <end position="342"/>
    </location>
</feature>
<evidence type="ECO:0000256" key="3">
    <source>
        <dbReference type="ARBA" id="ARBA00022741"/>
    </source>
</evidence>
<dbReference type="InterPro" id="IPR004095">
    <property type="entry name" value="TGS"/>
</dbReference>
<organism evidence="7 8">
    <name type="scientific">Thermogutta terrifontis</name>
    <dbReference type="NCBI Taxonomy" id="1331910"/>
    <lineage>
        <taxon>Bacteria</taxon>
        <taxon>Pseudomonadati</taxon>
        <taxon>Planctomycetota</taxon>
        <taxon>Planctomycetia</taxon>
        <taxon>Pirellulales</taxon>
        <taxon>Thermoguttaceae</taxon>
        <taxon>Thermogutta</taxon>
    </lineage>
</organism>
<evidence type="ECO:0000313" key="8">
    <source>
        <dbReference type="Proteomes" id="UP000215086"/>
    </source>
</evidence>
<name>A0A286RMA5_9BACT</name>
<evidence type="ECO:0000256" key="1">
    <source>
        <dbReference type="ARBA" id="ARBA00001946"/>
    </source>
</evidence>
<dbReference type="PANTHER" id="PTHR23305:SF18">
    <property type="entry name" value="OBG-TYPE G DOMAIN-CONTAINING PROTEIN"/>
    <property type="match status" value="1"/>
</dbReference>
<dbReference type="OrthoDB" id="9807318at2"/>
<keyword evidence="8" id="KW-1185">Reference proteome</keyword>
<proteinExistence type="predicted"/>
<reference evidence="7 8" key="1">
    <citation type="journal article" name="Front. Microbiol.">
        <title>Sugar Metabolism of the First Thermophilic Planctomycete Thermogutta terrifontis: Comparative Genomic and Transcriptomic Approaches.</title>
        <authorList>
            <person name="Elcheninov A.G."/>
            <person name="Menzel P."/>
            <person name="Gudbergsdottir S.R."/>
            <person name="Slesarev A.I."/>
            <person name="Kadnikov V.V."/>
            <person name="Krogh A."/>
            <person name="Bonch-Osmolovskaya E.A."/>
            <person name="Peng X."/>
            <person name="Kublanov I.V."/>
        </authorList>
    </citation>
    <scope>NUCLEOTIDE SEQUENCE [LARGE SCALE GENOMIC DNA]</scope>
    <source>
        <strain evidence="7 8">R1</strain>
    </source>
</reference>
<dbReference type="KEGG" id="ttf:THTE_4485"/>
<dbReference type="PANTHER" id="PTHR23305">
    <property type="entry name" value="OBG GTPASE FAMILY"/>
    <property type="match status" value="1"/>
</dbReference>
<dbReference type="Pfam" id="PF06071">
    <property type="entry name" value="YchF-GTPase_C"/>
    <property type="match status" value="1"/>
</dbReference>
<dbReference type="InterPro" id="IPR023192">
    <property type="entry name" value="TGS-like_dom_sf"/>
</dbReference>
<dbReference type="RefSeq" id="WP_095416690.1">
    <property type="nucleotide sequence ID" value="NZ_CP018477.1"/>
</dbReference>
<dbReference type="SUPFAM" id="SSF52540">
    <property type="entry name" value="P-loop containing nucleoside triphosphate hydrolases"/>
    <property type="match status" value="1"/>
</dbReference>
<dbReference type="SUPFAM" id="SSF81271">
    <property type="entry name" value="TGS-like"/>
    <property type="match status" value="1"/>
</dbReference>
<dbReference type="InterPro" id="IPR027417">
    <property type="entry name" value="P-loop_NTPase"/>
</dbReference>
<evidence type="ECO:0000259" key="6">
    <source>
        <dbReference type="PROSITE" id="PS51880"/>
    </source>
</evidence>
<dbReference type="EMBL" id="CP018477">
    <property type="protein sequence ID" value="ASV77086.1"/>
    <property type="molecule type" value="Genomic_DNA"/>
</dbReference>
<sequence length="346" mass="38547">MKIGLVGYQGCGKSTLFEWLTGVAPDPALAHTGQSAMATIPDPRLEELQRIYNAKKVTPAALEIIDTPGLNRSHAGNAAKLAILRDVGCLVIVVPAFSGYDPAAEFQSFQEDLILADLEIVTGRIERVEASLKKPHSKPEREQLEEELQVLQLVKERLEAGNPLKESEMTPEQLKHTRSFRLLCEKPQMAVINTADDEQDFARYRNMLPAQVPIFAAPLALELELAKMSPEERAEFQAELHVGGADRGALLRMMMEVAGQQVFLTAGPKEVRAWLMRRGGTALEAAETIHTDLARGFIRAEVMSCQDLIRLGSEREVKAHNLVRHEHRDYVVQEDDIVLIRFSVDK</sequence>
<dbReference type="Gene3D" id="1.10.150.300">
    <property type="entry name" value="TGS-like domain"/>
    <property type="match status" value="1"/>
</dbReference>
<dbReference type="AlphaFoldDB" id="A0A286RMA5"/>
<dbReference type="Gene3D" id="3.40.50.300">
    <property type="entry name" value="P-loop containing nucleotide triphosphate hydrolases"/>
    <property type="match status" value="1"/>
</dbReference>
<dbReference type="Proteomes" id="UP000215086">
    <property type="component" value="Chromosome"/>
</dbReference>
<dbReference type="InterPro" id="IPR012675">
    <property type="entry name" value="Beta-grasp_dom_sf"/>
</dbReference>
<keyword evidence="3" id="KW-0547">Nucleotide-binding</keyword>
<dbReference type="Pfam" id="PF01926">
    <property type="entry name" value="MMR_HSR1"/>
    <property type="match status" value="1"/>
</dbReference>
<keyword evidence="2" id="KW-0479">Metal-binding</keyword>
<evidence type="ECO:0000256" key="2">
    <source>
        <dbReference type="ARBA" id="ARBA00022723"/>
    </source>
</evidence>
<dbReference type="GO" id="GO:0005737">
    <property type="term" value="C:cytoplasm"/>
    <property type="evidence" value="ECO:0007669"/>
    <property type="project" value="TreeGrafter"/>
</dbReference>
<dbReference type="PROSITE" id="PS51880">
    <property type="entry name" value="TGS"/>
    <property type="match status" value="1"/>
</dbReference>
<keyword evidence="4" id="KW-0067">ATP-binding</keyword>
<dbReference type="InterPro" id="IPR013029">
    <property type="entry name" value="YchF_C"/>
</dbReference>
<accession>A0A286RMA5</accession>
<dbReference type="InterPro" id="IPR006073">
    <property type="entry name" value="GTP-bd"/>
</dbReference>
<comment type="cofactor">
    <cofactor evidence="1">
        <name>Mg(2+)</name>
        <dbReference type="ChEBI" id="CHEBI:18420"/>
    </cofactor>
</comment>
<dbReference type="GO" id="GO:0005525">
    <property type="term" value="F:GTP binding"/>
    <property type="evidence" value="ECO:0007669"/>
    <property type="project" value="InterPro"/>
</dbReference>
<dbReference type="GO" id="GO:0005524">
    <property type="term" value="F:ATP binding"/>
    <property type="evidence" value="ECO:0007669"/>
    <property type="project" value="UniProtKB-KW"/>
</dbReference>
<dbReference type="FunFam" id="3.10.20.30:FF:000029">
    <property type="entry name" value="Obg-like ATPase 1"/>
    <property type="match status" value="1"/>
</dbReference>
<evidence type="ECO:0000256" key="5">
    <source>
        <dbReference type="ARBA" id="ARBA00022842"/>
    </source>
</evidence>
<evidence type="ECO:0000256" key="4">
    <source>
        <dbReference type="ARBA" id="ARBA00022840"/>
    </source>
</evidence>